<dbReference type="Pfam" id="PF13367">
    <property type="entry name" value="PrsW-protease"/>
    <property type="match status" value="1"/>
</dbReference>
<feature type="transmembrane region" description="Helical" evidence="1">
    <location>
        <begin position="31"/>
        <end position="53"/>
    </location>
</feature>
<feature type="transmembrane region" description="Helical" evidence="1">
    <location>
        <begin position="91"/>
        <end position="109"/>
    </location>
</feature>
<reference evidence="2 3" key="1">
    <citation type="submission" date="2017-06" db="EMBL/GenBank/DDBJ databases">
        <authorList>
            <person name="Kim H.J."/>
            <person name="Triplett B.A."/>
        </authorList>
    </citation>
    <scope>NUCLEOTIDE SEQUENCE [LARGE SCALE GENOMIC DNA]</scope>
    <source>
        <strain evidence="2 3">CGMCC 4.5593</strain>
    </source>
</reference>
<keyword evidence="3" id="KW-1185">Reference proteome</keyword>
<protein>
    <submittedName>
        <fullName evidence="2">Membrane proteinase PrsW, cleaves anti-sigma factor RsiW, M82 family</fullName>
    </submittedName>
</protein>
<dbReference type="EMBL" id="FZPH01000010">
    <property type="protein sequence ID" value="SNT57913.1"/>
    <property type="molecule type" value="Genomic_DNA"/>
</dbReference>
<feature type="transmembrane region" description="Helical" evidence="1">
    <location>
        <begin position="210"/>
        <end position="233"/>
    </location>
</feature>
<dbReference type="AlphaFoldDB" id="A0A239NTZ2"/>
<evidence type="ECO:0000313" key="3">
    <source>
        <dbReference type="Proteomes" id="UP000198362"/>
    </source>
</evidence>
<sequence length="475" mass="51181">MSVDQAATPPPPAPGSRRVFASWGAAARWPAVWFFVALTIAGIVILGIAFGPAIAESPGAFVLAAVLFAIHGAVFVTIIRAVDWLEPEPRWLFAAALIWGGFVASANALRANTALESILVKITSLGFVRDWAAAIEGPTDEEILKTLGIVMIVLLARRQINSVLDGVVYGAFVGLGFQEIENITYSLNAVAAAGDDSVAAVLQVFLVRGLLAGLWSHTVYSAIAGAGVAYAVLHRERSWFNRIGVALGALALAWLMHFLWNSPAAASLTDYAGSYGTLLVLLIKGLLILGTFLVLLHFFRKDEYEGVAGPLESLHNPWIATHNEIVALRGWRSRGRARWNAYVYGGLRAYGRVRQLQRAQADLAVEMRDNGPAGFNTRLPELQRARYGVYELGITDADALHPTTTAGLISFILAFAVLINPIFLILPLGFLVFGVARARSRHQRADPRLRTAAILALVFALAYLVSVIARAAALV</sequence>
<dbReference type="PANTHER" id="PTHR36844">
    <property type="entry name" value="PROTEASE PRSW"/>
    <property type="match status" value="1"/>
</dbReference>
<proteinExistence type="predicted"/>
<dbReference type="RefSeq" id="WP_179266344.1">
    <property type="nucleotide sequence ID" value="NZ_FZPH01000010.1"/>
</dbReference>
<organism evidence="2 3">
    <name type="scientific">Asanoa hainanensis</name>
    <dbReference type="NCBI Taxonomy" id="560556"/>
    <lineage>
        <taxon>Bacteria</taxon>
        <taxon>Bacillati</taxon>
        <taxon>Actinomycetota</taxon>
        <taxon>Actinomycetes</taxon>
        <taxon>Micromonosporales</taxon>
        <taxon>Micromonosporaceae</taxon>
        <taxon>Asanoa</taxon>
    </lineage>
</organism>
<dbReference type="InterPro" id="IPR026898">
    <property type="entry name" value="PrsW"/>
</dbReference>
<feature type="transmembrane region" description="Helical" evidence="1">
    <location>
        <begin position="60"/>
        <end position="79"/>
    </location>
</feature>
<keyword evidence="1" id="KW-0812">Transmembrane</keyword>
<feature type="transmembrane region" description="Helical" evidence="1">
    <location>
        <begin position="408"/>
        <end position="433"/>
    </location>
</feature>
<feature type="transmembrane region" description="Helical" evidence="1">
    <location>
        <begin position="454"/>
        <end position="473"/>
    </location>
</feature>
<feature type="transmembrane region" description="Helical" evidence="1">
    <location>
        <begin position="272"/>
        <end position="299"/>
    </location>
</feature>
<evidence type="ECO:0000256" key="1">
    <source>
        <dbReference type="SAM" id="Phobius"/>
    </source>
</evidence>
<dbReference type="PANTHER" id="PTHR36844:SF1">
    <property type="entry name" value="PROTEASE PRSW"/>
    <property type="match status" value="1"/>
</dbReference>
<dbReference type="Proteomes" id="UP000198362">
    <property type="component" value="Unassembled WGS sequence"/>
</dbReference>
<accession>A0A239NTZ2</accession>
<keyword evidence="1" id="KW-1133">Transmembrane helix</keyword>
<evidence type="ECO:0000313" key="2">
    <source>
        <dbReference type="EMBL" id="SNT57913.1"/>
    </source>
</evidence>
<name>A0A239NTZ2_9ACTN</name>
<dbReference type="GO" id="GO:0008233">
    <property type="term" value="F:peptidase activity"/>
    <property type="evidence" value="ECO:0007669"/>
    <property type="project" value="InterPro"/>
</dbReference>
<gene>
    <name evidence="2" type="ORF">SAMN05421812_110221</name>
</gene>
<feature type="transmembrane region" description="Helical" evidence="1">
    <location>
        <begin position="239"/>
        <end position="260"/>
    </location>
</feature>
<keyword evidence="1" id="KW-0472">Membrane</keyword>